<comment type="similarity">
    <text evidence="8">Belongs to the FlgI family.</text>
</comment>
<evidence type="ECO:0000313" key="9">
    <source>
        <dbReference type="EMBL" id="NNU17415.1"/>
    </source>
</evidence>
<dbReference type="NCBIfam" id="NF003676">
    <property type="entry name" value="PRK05303.1"/>
    <property type="match status" value="1"/>
</dbReference>
<comment type="subcellular location">
    <subcellularLocation>
        <location evidence="2 8">Bacterial flagellum basal body</location>
    </subcellularLocation>
</comment>
<keyword evidence="9" id="KW-0282">Flagellum</keyword>
<comment type="function">
    <text evidence="1 8">Assembles around the rod to form the L-ring and probably protects the motor/basal body from shearing forces during rotation.</text>
</comment>
<keyword evidence="9" id="KW-0966">Cell projection</keyword>
<keyword evidence="10" id="KW-1185">Reference proteome</keyword>
<sequence length="390" mass="41244">MTLHVSAAETLLRRRRTALSHALAAVAIFLCITSLLAQPAAASSRLKDITKIEGVRENQLIGYGLVVGLPGSGDRAQNALFTEQSVRSMLERFGVALDADQILQTRNVAAVMVTAALPGFSRAGDKIDVTVSALGDARSLQGGTLLVTPLTAADGNVYAVAQGQLIIGGFQAQGAAGSISRGVPTQGRVPEGATVERELAFPINDLDTVRLILKNPDFTTANRIASAIDNRLSGRFARAIDLATVEVQVPSDYRGEVTTMLADLESVDIETDEVARVVVDESSGTIVIGNNVRVSPVAIAHGNITIRISERPIPSQPSPFSRVGETVVVPRTDIQVEEDLGNGFRVIEPNVTLQELVDGLNAMGVTPRDMISILQTIKSSGALQAELVVQ</sequence>
<dbReference type="HAMAP" id="MF_00416">
    <property type="entry name" value="FlgI"/>
    <property type="match status" value="1"/>
</dbReference>
<evidence type="ECO:0000313" key="10">
    <source>
        <dbReference type="Proteomes" id="UP000536835"/>
    </source>
</evidence>
<keyword evidence="9" id="KW-0969">Cilium</keyword>
<dbReference type="PANTHER" id="PTHR30381">
    <property type="entry name" value="FLAGELLAR P-RING PERIPLASMIC PROTEIN FLGI"/>
    <property type="match status" value="1"/>
</dbReference>
<keyword evidence="5" id="KW-0574">Periplasm</keyword>
<evidence type="ECO:0000256" key="6">
    <source>
        <dbReference type="ARBA" id="ARBA00023143"/>
    </source>
</evidence>
<dbReference type="EMBL" id="JABFCX010000003">
    <property type="protein sequence ID" value="NNU17415.1"/>
    <property type="molecule type" value="Genomic_DNA"/>
</dbReference>
<reference evidence="9 10" key="1">
    <citation type="submission" date="2020-05" db="EMBL/GenBank/DDBJ databases">
        <title>Parvularcula mediterraneae sp. nov., isolated from polypropylene straw from shallow seawater of the seashore of Laganas in Zakynthos island, Greece.</title>
        <authorList>
            <person name="Szabo I."/>
            <person name="Al-Omari J."/>
            <person name="Rado J."/>
            <person name="Szerdahelyi G.S."/>
        </authorList>
    </citation>
    <scope>NUCLEOTIDE SEQUENCE [LARGE SCALE GENOMIC DNA]</scope>
    <source>
        <strain evidence="9 10">ZS-1/3</strain>
    </source>
</reference>
<dbReference type="InterPro" id="IPR001782">
    <property type="entry name" value="Flag_FlgI"/>
</dbReference>
<dbReference type="Pfam" id="PF02119">
    <property type="entry name" value="FlgI"/>
    <property type="match status" value="1"/>
</dbReference>
<evidence type="ECO:0000256" key="4">
    <source>
        <dbReference type="ARBA" id="ARBA00022729"/>
    </source>
</evidence>
<dbReference type="AlphaFoldDB" id="A0A7Y3RPH4"/>
<accession>A0A7Y3RPH4</accession>
<comment type="caution">
    <text evidence="9">The sequence shown here is derived from an EMBL/GenBank/DDBJ whole genome shotgun (WGS) entry which is preliminary data.</text>
</comment>
<evidence type="ECO:0000256" key="8">
    <source>
        <dbReference type="HAMAP-Rule" id="MF_00416"/>
    </source>
</evidence>
<dbReference type="PRINTS" id="PR01010">
    <property type="entry name" value="FLGPRINGFLGI"/>
</dbReference>
<evidence type="ECO:0000256" key="1">
    <source>
        <dbReference type="ARBA" id="ARBA00002591"/>
    </source>
</evidence>
<evidence type="ECO:0000256" key="5">
    <source>
        <dbReference type="ARBA" id="ARBA00022764"/>
    </source>
</evidence>
<dbReference type="GO" id="GO:0071973">
    <property type="term" value="P:bacterial-type flagellum-dependent cell motility"/>
    <property type="evidence" value="ECO:0007669"/>
    <property type="project" value="InterPro"/>
</dbReference>
<dbReference type="PANTHER" id="PTHR30381:SF0">
    <property type="entry name" value="FLAGELLAR P-RING PROTEIN"/>
    <property type="match status" value="1"/>
</dbReference>
<evidence type="ECO:0000256" key="2">
    <source>
        <dbReference type="ARBA" id="ARBA00004117"/>
    </source>
</evidence>
<dbReference type="GO" id="GO:0030288">
    <property type="term" value="C:outer membrane-bounded periplasmic space"/>
    <property type="evidence" value="ECO:0007669"/>
    <property type="project" value="InterPro"/>
</dbReference>
<comment type="subunit">
    <text evidence="8">The basal body constitutes a major portion of the flagellar organelle and consists of four rings (L,P,S, and M) mounted on a central rod.</text>
</comment>
<dbReference type="GO" id="GO:0005198">
    <property type="term" value="F:structural molecule activity"/>
    <property type="evidence" value="ECO:0007669"/>
    <property type="project" value="InterPro"/>
</dbReference>
<dbReference type="GO" id="GO:0009428">
    <property type="term" value="C:bacterial-type flagellum basal body, distal rod, P ring"/>
    <property type="evidence" value="ECO:0007669"/>
    <property type="project" value="InterPro"/>
</dbReference>
<keyword evidence="6 8" id="KW-0975">Bacterial flagellum</keyword>
<organism evidence="9 10">
    <name type="scientific">Parvularcula mediterranea</name>
    <dbReference type="NCBI Taxonomy" id="2732508"/>
    <lineage>
        <taxon>Bacteria</taxon>
        <taxon>Pseudomonadati</taxon>
        <taxon>Pseudomonadota</taxon>
        <taxon>Alphaproteobacteria</taxon>
        <taxon>Parvularculales</taxon>
        <taxon>Parvularculaceae</taxon>
        <taxon>Parvularcula</taxon>
    </lineage>
</organism>
<keyword evidence="4" id="KW-0732">Signal</keyword>
<gene>
    <name evidence="8" type="primary">flgI</name>
    <name evidence="9" type="ORF">HK107_13870</name>
</gene>
<protein>
    <recommendedName>
        <fullName evidence="3 8">Flagellar P-ring protein</fullName>
    </recommendedName>
    <alternativeName>
        <fullName evidence="7 8">Basal body P-ring protein</fullName>
    </alternativeName>
</protein>
<proteinExistence type="inferred from homology"/>
<dbReference type="Proteomes" id="UP000536835">
    <property type="component" value="Unassembled WGS sequence"/>
</dbReference>
<evidence type="ECO:0000256" key="3">
    <source>
        <dbReference type="ARBA" id="ARBA00019515"/>
    </source>
</evidence>
<evidence type="ECO:0000256" key="7">
    <source>
        <dbReference type="ARBA" id="ARBA00032344"/>
    </source>
</evidence>
<name>A0A7Y3RPH4_9PROT</name>